<dbReference type="PANTHER" id="PTHR22847:SF637">
    <property type="entry name" value="WD REPEAT DOMAIN 5B"/>
    <property type="match status" value="1"/>
</dbReference>
<evidence type="ECO:0000256" key="5">
    <source>
        <dbReference type="SAM" id="MobiDB-lite"/>
    </source>
</evidence>
<name>A0A0D2WU16_CAPO3</name>
<dbReference type="PANTHER" id="PTHR22847">
    <property type="entry name" value="WD40 REPEAT PROTEIN"/>
    <property type="match status" value="1"/>
</dbReference>
<gene>
    <name evidence="6" type="ORF">CAOG_005757</name>
</gene>
<feature type="compositionally biased region" description="Low complexity" evidence="5">
    <location>
        <begin position="189"/>
        <end position="225"/>
    </location>
</feature>
<dbReference type="OrthoDB" id="6262491at2759"/>
<dbReference type="InterPro" id="IPR018247">
    <property type="entry name" value="EF_Hand_1_Ca_BS"/>
</dbReference>
<dbReference type="InterPro" id="IPR011045">
    <property type="entry name" value="N2O_reductase_N"/>
</dbReference>
<evidence type="ECO:0000313" key="7">
    <source>
        <dbReference type="Proteomes" id="UP000008743"/>
    </source>
</evidence>
<dbReference type="PhylomeDB" id="A0A0D2WU16"/>
<accession>A0A0D2WU16</accession>
<feature type="region of interest" description="Disordered" evidence="5">
    <location>
        <begin position="115"/>
        <end position="160"/>
    </location>
</feature>
<feature type="repeat" description="WD" evidence="3">
    <location>
        <begin position="308"/>
        <end position="349"/>
    </location>
</feature>
<dbReference type="InterPro" id="IPR001680">
    <property type="entry name" value="WD40_rpt"/>
</dbReference>
<dbReference type="Pfam" id="PF00400">
    <property type="entry name" value="WD40"/>
    <property type="match status" value="3"/>
</dbReference>
<dbReference type="EMBL" id="KE346368">
    <property type="protein sequence ID" value="KJE95288.1"/>
    <property type="molecule type" value="Genomic_DNA"/>
</dbReference>
<dbReference type="eggNOG" id="KOG0266">
    <property type="taxonomic scope" value="Eukaryota"/>
</dbReference>
<dbReference type="PRINTS" id="PR00320">
    <property type="entry name" value="GPROTEINBRPT"/>
</dbReference>
<dbReference type="PROSITE" id="PS00678">
    <property type="entry name" value="WD_REPEATS_1"/>
    <property type="match status" value="1"/>
</dbReference>
<evidence type="ECO:0000313" key="6">
    <source>
        <dbReference type="EMBL" id="KJE95288.1"/>
    </source>
</evidence>
<organism evidence="6 7">
    <name type="scientific">Capsaspora owczarzaki (strain ATCC 30864)</name>
    <dbReference type="NCBI Taxonomy" id="595528"/>
    <lineage>
        <taxon>Eukaryota</taxon>
        <taxon>Filasterea</taxon>
        <taxon>Capsaspora</taxon>
    </lineage>
</organism>
<dbReference type="InterPro" id="IPR020472">
    <property type="entry name" value="WD40_PAC1"/>
</dbReference>
<feature type="coiled-coil region" evidence="4">
    <location>
        <begin position="36"/>
        <end position="74"/>
    </location>
</feature>
<sequence>MSLARKPVSQIPSNSGASSLISAGASSSIAPSTSLLQSQQQQDKQAVEALAKENRELKAKLESLERDNRGLRKAVFDLSIKVDMLTERDRRTGKAAAAAASAVFDIDTVLEPPQAQAAALASSQPQPSQSQRGVSNSPQMQQYSQGRDPQAAAAHAGGASVHAAANAHGTAAGLDLGSAPNSQSGTPKATAQPYALAAADDASTAQASSSLASSSSSYPLQQQPAVHHTAVATGINSQSGGGMRDSVTTVRDRLRDGRHFAYKHELKGHTAAVYAVQYSPDGKVLASGSLDKTVRVWDSLLQRQLALFEGHRTNVADLCWTNDSTMLASASYDQSVKLWDVNGSKHVSTHEVAGCAMTVKVDPTNNNIMYVGTSRNMIYRIDRRQAEPASKFATVEGMVNALVVFRDGEYIMSGDSQGSLKTWDVRNARVYASVLNDETRKAISHIHMSYRKTESDEEEERYLAVNSYDNVLRVYNRGSMPPKTPLSLQHAVKGHANKNWPIKSSFFHGIYHRTAQSQSSATDDLSDVLESNAALEDTKNKERSVHSTLLLATGSADVAAYIFDVGGPAGSHELIQKLEGHSDRVYAVNFHPMDPILATASADTTIRIWTARSTRPQMDLS</sequence>
<keyword evidence="2" id="KW-0677">Repeat</keyword>
<feature type="region of interest" description="Disordered" evidence="5">
    <location>
        <begin position="1"/>
        <end position="23"/>
    </location>
</feature>
<dbReference type="AlphaFoldDB" id="A0A0D2WU16"/>
<feature type="repeat" description="WD" evidence="3">
    <location>
        <begin position="266"/>
        <end position="298"/>
    </location>
</feature>
<feature type="region of interest" description="Disordered" evidence="5">
    <location>
        <begin position="172"/>
        <end position="228"/>
    </location>
</feature>
<dbReference type="InterPro" id="IPR015943">
    <property type="entry name" value="WD40/YVTN_repeat-like_dom_sf"/>
</dbReference>
<dbReference type="STRING" id="595528.A0A0D2WU16"/>
<dbReference type="PROSITE" id="PS00018">
    <property type="entry name" value="EF_HAND_1"/>
    <property type="match status" value="1"/>
</dbReference>
<feature type="repeat" description="WD" evidence="3">
    <location>
        <begin position="392"/>
        <end position="433"/>
    </location>
</feature>
<keyword evidence="1 3" id="KW-0853">WD repeat</keyword>
<dbReference type="PROSITE" id="PS50082">
    <property type="entry name" value="WD_REPEATS_2"/>
    <property type="match status" value="4"/>
</dbReference>
<reference evidence="7" key="1">
    <citation type="submission" date="2011-02" db="EMBL/GenBank/DDBJ databases">
        <title>The Genome Sequence of Capsaspora owczarzaki ATCC 30864.</title>
        <authorList>
            <person name="Russ C."/>
            <person name="Cuomo C."/>
            <person name="Burger G."/>
            <person name="Gray M.W."/>
            <person name="Holland P.W.H."/>
            <person name="King N."/>
            <person name="Lang F.B.F."/>
            <person name="Roger A.J."/>
            <person name="Ruiz-Trillo I."/>
            <person name="Young S.K."/>
            <person name="Zeng Q."/>
            <person name="Gargeya S."/>
            <person name="Alvarado L."/>
            <person name="Berlin A."/>
            <person name="Chapman S.B."/>
            <person name="Chen Z."/>
            <person name="Freedman E."/>
            <person name="Gellesch M."/>
            <person name="Goldberg J."/>
            <person name="Griggs A."/>
            <person name="Gujja S."/>
            <person name="Heilman E."/>
            <person name="Heiman D."/>
            <person name="Howarth C."/>
            <person name="Mehta T."/>
            <person name="Neiman D."/>
            <person name="Pearson M."/>
            <person name="Roberts A."/>
            <person name="Saif S."/>
            <person name="Shea T."/>
            <person name="Shenoy N."/>
            <person name="Sisk P."/>
            <person name="Stolte C."/>
            <person name="Sykes S."/>
            <person name="White J."/>
            <person name="Yandava C."/>
            <person name="Haas B."/>
            <person name="Nusbaum C."/>
            <person name="Birren B."/>
        </authorList>
    </citation>
    <scope>NUCLEOTIDE SEQUENCE</scope>
    <source>
        <strain evidence="7">ATCC 30864</strain>
    </source>
</reference>
<dbReference type="RefSeq" id="XP_004346430.2">
    <property type="nucleotide sequence ID" value="XM_004346380.2"/>
</dbReference>
<proteinExistence type="predicted"/>
<evidence type="ECO:0000256" key="3">
    <source>
        <dbReference type="PROSITE-ProRule" id="PRU00221"/>
    </source>
</evidence>
<dbReference type="GO" id="GO:1990234">
    <property type="term" value="C:transferase complex"/>
    <property type="evidence" value="ECO:0007669"/>
    <property type="project" value="UniProtKB-ARBA"/>
</dbReference>
<dbReference type="InParanoid" id="A0A0D2WU16"/>
<evidence type="ECO:0000256" key="1">
    <source>
        <dbReference type="ARBA" id="ARBA00022574"/>
    </source>
</evidence>
<dbReference type="PROSITE" id="PS50294">
    <property type="entry name" value="WD_REPEATS_REGION"/>
    <property type="match status" value="3"/>
</dbReference>
<dbReference type="InterPro" id="IPR036322">
    <property type="entry name" value="WD40_repeat_dom_sf"/>
</dbReference>
<dbReference type="Proteomes" id="UP000008743">
    <property type="component" value="Unassembled WGS sequence"/>
</dbReference>
<dbReference type="Gene3D" id="2.130.10.10">
    <property type="entry name" value="YVTN repeat-like/Quinoprotein amine dehydrogenase"/>
    <property type="match status" value="2"/>
</dbReference>
<feature type="compositionally biased region" description="Low complexity" evidence="5">
    <location>
        <begin position="115"/>
        <end position="131"/>
    </location>
</feature>
<dbReference type="SUPFAM" id="SSF50974">
    <property type="entry name" value="Nitrous oxide reductase, N-terminal domain"/>
    <property type="match status" value="1"/>
</dbReference>
<feature type="compositionally biased region" description="Polar residues" evidence="5">
    <location>
        <begin position="132"/>
        <end position="147"/>
    </location>
</feature>
<keyword evidence="4" id="KW-0175">Coiled coil</keyword>
<feature type="repeat" description="WD" evidence="3">
    <location>
        <begin position="578"/>
        <end position="619"/>
    </location>
</feature>
<dbReference type="InterPro" id="IPR019775">
    <property type="entry name" value="WD40_repeat_CS"/>
</dbReference>
<dbReference type="SUPFAM" id="SSF50978">
    <property type="entry name" value="WD40 repeat-like"/>
    <property type="match status" value="1"/>
</dbReference>
<evidence type="ECO:0000256" key="2">
    <source>
        <dbReference type="ARBA" id="ARBA00022737"/>
    </source>
</evidence>
<feature type="compositionally biased region" description="Low complexity" evidence="5">
    <location>
        <begin position="11"/>
        <end position="23"/>
    </location>
</feature>
<dbReference type="SMART" id="SM00320">
    <property type="entry name" value="WD40"/>
    <property type="match status" value="5"/>
</dbReference>
<keyword evidence="7" id="KW-1185">Reference proteome</keyword>
<protein>
    <submittedName>
        <fullName evidence="6">Uncharacterized protein</fullName>
    </submittedName>
</protein>
<evidence type="ECO:0000256" key="4">
    <source>
        <dbReference type="SAM" id="Coils"/>
    </source>
</evidence>
<feature type="compositionally biased region" description="Low complexity" evidence="5">
    <location>
        <begin position="151"/>
        <end position="160"/>
    </location>
</feature>